<comment type="caution">
    <text evidence="6">The sequence shown here is derived from an EMBL/GenBank/DDBJ whole genome shotgun (WGS) entry which is preliminary data.</text>
</comment>
<evidence type="ECO:0000256" key="2">
    <source>
        <dbReference type="PROSITE-ProRule" id="PRU00284"/>
    </source>
</evidence>
<feature type="domain" description="Methyl-accepting transducer" evidence="3">
    <location>
        <begin position="253"/>
        <end position="433"/>
    </location>
</feature>
<proteinExistence type="predicted"/>
<dbReference type="PROSITE" id="PS50111">
    <property type="entry name" value="CHEMOTAXIS_TRANSDUC_2"/>
    <property type="match status" value="1"/>
</dbReference>
<gene>
    <name evidence="6" type="ORF">C8D85_2072</name>
</gene>
<dbReference type="InterPro" id="IPR000700">
    <property type="entry name" value="PAS-assoc_C"/>
</dbReference>
<evidence type="ECO:0000259" key="4">
    <source>
        <dbReference type="PROSITE" id="PS50112"/>
    </source>
</evidence>
<dbReference type="SUPFAM" id="SSF58104">
    <property type="entry name" value="Methyl-accepting chemotaxis protein (MCP) signaling domain"/>
    <property type="match status" value="1"/>
</dbReference>
<dbReference type="SMART" id="SM00283">
    <property type="entry name" value="MA"/>
    <property type="match status" value="1"/>
</dbReference>
<keyword evidence="7" id="KW-1185">Reference proteome</keyword>
<dbReference type="GO" id="GO:0007165">
    <property type="term" value="P:signal transduction"/>
    <property type="evidence" value="ECO:0007669"/>
    <property type="project" value="UniProtKB-KW"/>
</dbReference>
<dbReference type="InterPro" id="IPR000014">
    <property type="entry name" value="PAS"/>
</dbReference>
<evidence type="ECO:0000313" key="6">
    <source>
        <dbReference type="EMBL" id="TDR13198.1"/>
    </source>
</evidence>
<evidence type="ECO:0000259" key="3">
    <source>
        <dbReference type="PROSITE" id="PS50111"/>
    </source>
</evidence>
<accession>A0A4R6XC97</accession>
<dbReference type="PROSITE" id="PS50112">
    <property type="entry name" value="PAS"/>
    <property type="match status" value="2"/>
</dbReference>
<dbReference type="SUPFAM" id="SSF55785">
    <property type="entry name" value="PYP-like sensor domain (PAS domain)"/>
    <property type="match status" value="2"/>
</dbReference>
<dbReference type="SMART" id="SM00091">
    <property type="entry name" value="PAS"/>
    <property type="match status" value="2"/>
</dbReference>
<dbReference type="InterPro" id="IPR050903">
    <property type="entry name" value="Bact_Chemotaxis_MeTrfase"/>
</dbReference>
<dbReference type="OrthoDB" id="9765776at2"/>
<dbReference type="PANTHER" id="PTHR24422:SF10">
    <property type="entry name" value="CHEMOTAXIS PROTEIN METHYLTRANSFERASE 2"/>
    <property type="match status" value="1"/>
</dbReference>
<dbReference type="Proteomes" id="UP000295729">
    <property type="component" value="Unassembled WGS sequence"/>
</dbReference>
<name>A0A4R6XC97_9GAMM</name>
<dbReference type="PRINTS" id="PR00260">
    <property type="entry name" value="CHEMTRNSDUCR"/>
</dbReference>
<feature type="domain" description="PAC" evidence="5">
    <location>
        <begin position="216"/>
        <end position="268"/>
    </location>
</feature>
<dbReference type="PROSITE" id="PS50113">
    <property type="entry name" value="PAC"/>
    <property type="match status" value="2"/>
</dbReference>
<dbReference type="InterPro" id="IPR035965">
    <property type="entry name" value="PAS-like_dom_sf"/>
</dbReference>
<dbReference type="NCBIfam" id="TIGR00229">
    <property type="entry name" value="sensory_box"/>
    <property type="match status" value="2"/>
</dbReference>
<dbReference type="RefSeq" id="WP_133562346.1">
    <property type="nucleotide sequence ID" value="NZ_SNZA01000003.1"/>
</dbReference>
<dbReference type="GO" id="GO:0006935">
    <property type="term" value="P:chemotaxis"/>
    <property type="evidence" value="ECO:0007669"/>
    <property type="project" value="InterPro"/>
</dbReference>
<dbReference type="InterPro" id="IPR013655">
    <property type="entry name" value="PAS_fold_3"/>
</dbReference>
<dbReference type="InterPro" id="IPR004090">
    <property type="entry name" value="Chemotax_Me-accpt_rcpt"/>
</dbReference>
<dbReference type="InterPro" id="IPR004089">
    <property type="entry name" value="MCPsignal_dom"/>
</dbReference>
<evidence type="ECO:0000313" key="7">
    <source>
        <dbReference type="Proteomes" id="UP000295729"/>
    </source>
</evidence>
<sequence>MFSIGNKKNQQVSKTADQEELTRLKRELNAIRSHTAFIRFDPNGNILNANGIFLAAVGYTLEEIVGKHHRMFCKPEYVESNEYRSFWSDLASGHAFGGTYERLNKNGDTLFLEANYFPVKNEQGTVTEVIKICNDVTKTKQDLSNKNAILEALDRSQAVISFEPDGTILDANQNFLNVVGYSHEEVVGQHHRMFCDDEFYRQNPDFWSKLANGELSHGRFKRIDKSGNVLWLQATYNPIYDDKGRVHKVIKFASDITERVSLAMSAVEMAAATSEQTSQITSNAVQVLSEAVDTSHNIAEQVSEATRVGEQLMEQFKSIADIVVTIRSIADQTNLLALNAAIEAARAGDAGRGFSVVADEVRQLASNTSDATAEITKVVDFNHELIKQIDTALTAVSGIAMHGEESISNVSKGLEEVSQGVEQFVQMVEAMRP</sequence>
<organism evidence="6 7">
    <name type="scientific">Marinomonas communis</name>
    <dbReference type="NCBI Taxonomy" id="28254"/>
    <lineage>
        <taxon>Bacteria</taxon>
        <taxon>Pseudomonadati</taxon>
        <taxon>Pseudomonadota</taxon>
        <taxon>Gammaproteobacteria</taxon>
        <taxon>Oceanospirillales</taxon>
        <taxon>Oceanospirillaceae</taxon>
        <taxon>Marinomonas</taxon>
    </lineage>
</organism>
<dbReference type="EMBL" id="SNZA01000003">
    <property type="protein sequence ID" value="TDR13198.1"/>
    <property type="molecule type" value="Genomic_DNA"/>
</dbReference>
<dbReference type="InterPro" id="IPR001610">
    <property type="entry name" value="PAC"/>
</dbReference>
<dbReference type="GO" id="GO:0016020">
    <property type="term" value="C:membrane"/>
    <property type="evidence" value="ECO:0007669"/>
    <property type="project" value="InterPro"/>
</dbReference>
<dbReference type="SMART" id="SM00086">
    <property type="entry name" value="PAC"/>
    <property type="match status" value="2"/>
</dbReference>
<dbReference type="CDD" id="cd00130">
    <property type="entry name" value="PAS"/>
    <property type="match status" value="2"/>
</dbReference>
<dbReference type="GO" id="GO:0004888">
    <property type="term" value="F:transmembrane signaling receptor activity"/>
    <property type="evidence" value="ECO:0007669"/>
    <property type="project" value="InterPro"/>
</dbReference>
<dbReference type="AlphaFoldDB" id="A0A4R6XC97"/>
<keyword evidence="1 2" id="KW-0807">Transducer</keyword>
<dbReference type="Pfam" id="PF08447">
    <property type="entry name" value="PAS_3"/>
    <property type="match status" value="2"/>
</dbReference>
<feature type="domain" description="PAS" evidence="4">
    <location>
        <begin position="145"/>
        <end position="189"/>
    </location>
</feature>
<evidence type="ECO:0000259" key="5">
    <source>
        <dbReference type="PROSITE" id="PS50113"/>
    </source>
</evidence>
<dbReference type="Gene3D" id="1.10.287.950">
    <property type="entry name" value="Methyl-accepting chemotaxis protein"/>
    <property type="match status" value="1"/>
</dbReference>
<feature type="domain" description="PAC" evidence="5">
    <location>
        <begin position="96"/>
        <end position="148"/>
    </location>
</feature>
<dbReference type="Gene3D" id="3.30.450.20">
    <property type="entry name" value="PAS domain"/>
    <property type="match status" value="2"/>
</dbReference>
<evidence type="ECO:0000256" key="1">
    <source>
        <dbReference type="ARBA" id="ARBA00023224"/>
    </source>
</evidence>
<dbReference type="PANTHER" id="PTHR24422">
    <property type="entry name" value="CHEMOTAXIS PROTEIN METHYLTRANSFERASE"/>
    <property type="match status" value="1"/>
</dbReference>
<reference evidence="6 7" key="1">
    <citation type="submission" date="2019-03" db="EMBL/GenBank/DDBJ databases">
        <title>Genomic Encyclopedia of Type Strains, Phase IV (KMG-IV): sequencing the most valuable type-strain genomes for metagenomic binning, comparative biology and taxonomic classification.</title>
        <authorList>
            <person name="Goeker M."/>
        </authorList>
    </citation>
    <scope>NUCLEOTIDE SEQUENCE [LARGE SCALE GENOMIC DNA]</scope>
    <source>
        <strain evidence="6 7">DSM 5604</strain>
    </source>
</reference>
<protein>
    <submittedName>
        <fullName evidence="6">Methyl-accepting chemotaxis sensory transducer with Pas/Pac sensor</fullName>
    </submittedName>
</protein>
<feature type="domain" description="PAS" evidence="4">
    <location>
        <begin position="20"/>
        <end position="67"/>
    </location>
</feature>
<dbReference type="Pfam" id="PF00015">
    <property type="entry name" value="MCPsignal"/>
    <property type="match status" value="1"/>
</dbReference>